<protein>
    <recommendedName>
        <fullName evidence="3">Virion structural protein</fullName>
    </recommendedName>
</protein>
<dbReference type="GeneID" id="55613496"/>
<reference evidence="1 2" key="1">
    <citation type="submission" date="2019-01" db="EMBL/GenBank/DDBJ databases">
        <authorList>
            <person name="Le T.S."/>
            <person name="Kurtboke I."/>
        </authorList>
    </citation>
    <scope>NUCLEOTIDE SEQUENCE [LARGE SCALE GENOMIC DNA]</scope>
</reference>
<dbReference type="RefSeq" id="YP_009843230.1">
    <property type="nucleotide sequence ID" value="NC_048747.1"/>
</dbReference>
<dbReference type="KEGG" id="vg:55613496"/>
<dbReference type="Proteomes" id="UP000320660">
    <property type="component" value="Segment"/>
</dbReference>
<proteinExistence type="predicted"/>
<evidence type="ECO:0000313" key="1">
    <source>
        <dbReference type="EMBL" id="QAU04283.1"/>
    </source>
</evidence>
<evidence type="ECO:0000313" key="2">
    <source>
        <dbReference type="Proteomes" id="UP000320660"/>
    </source>
</evidence>
<organism evidence="1 2">
    <name type="scientific">Vibrio phage 2 TSL-2019</name>
    <dbReference type="NCBI Taxonomy" id="2508172"/>
    <lineage>
        <taxon>Viruses</taxon>
        <taxon>Duplodnaviria</taxon>
        <taxon>Heunggongvirae</taxon>
        <taxon>Uroviricota</taxon>
        <taxon>Caudoviricetes</taxon>
        <taxon>Chimalliviridae</taxon>
        <taxon>Gorgonvirinae</taxon>
        <taxon>Aphroditevirus</taxon>
        <taxon>Aphroditevirus av2TSL2019</taxon>
    </lineage>
</organism>
<dbReference type="EMBL" id="MK368614">
    <property type="protein sequence ID" value="QAU04283.1"/>
    <property type="molecule type" value="Genomic_DNA"/>
</dbReference>
<sequence length="1086" mass="122247">MNLPEIKQYRFDVSGTVKENLIPRELIPASDERNAKIVVPRHAPFFIESVHVYRAGHTIPLTLGEHYDFVSIDHDLSEYCGNRVSWVIRKLKNDLPDLEVTYQTLGTIPALTETTKYWYEAAALDQRPVWFDQLLNKPKHFIPMLHGHDLAQGFFNFQRLIEVYEDRYETLFGDQALIPYREWFLGQLNNLKTYVEPFRLLLDRYTDNHINHDQDPHGTRSRDIPGLDQIDEVQTATNEEAYLGLSERLRTVSAQATNHIAQQGPDHDGYIPNIFLNEDGYKTASVIDNAKISPVTELTVGIKDLLVNAYVDRSGVGRGEITVSGVKGNKVLSFTNPNPVGQSRNPESNIWYCDQQPTDYDIMIAGGNSEARVFYKDRWYLVIDNAELTEYNQLPSQRLTISGDMSDVLANYREYRLIHTDSAVHLIRTIGHASKPTVIWKTIKYDKAAGTAESVTEYTFSYNTINDNTAYNEKGRVIMFHRGFSAGKYSNGDLVFSDPVDLVERDCQILVLPTVFKGKLYFEFLLPETFSYKGEERSYVHSHMAEATMNHANKTVSLTWTDTRARPYIVTERLFSANPEANNYFEQVAVPFPFELTSRRASLVSMSQEGFFGFGFKAGGQGEMFVVRLTPGDYTLNERGRLWHLADTDEWSVTRAGGCIPKVYSRVDVGHVSPMNPYMGVWAESNERNRYGLVKGIHSVHGMGFFYKNLYGGVNKVRIGNTDVHTSLPLDNIDFVHHLTPDHWIGTSLDVEEQESEFVWSVGGSDSPSRLIPNRVGFGGGSFNPLSYVEVTDEFLTAMNVNLDGHWTLVLGGRYGLPDILYNTYVEAGELKTKVQVFRLNSSVLTRIDGMSSRVPTTRLTATDKATVSGGRVVTHSVPKHLNLTKVDIPEPTLDTNVINVLISDSGRTTILLCPNNRYGNDSYSQTFPTVLNFNQSDDSIVLFDETRFEGCIGLSPDLGWVRTSLSEQTKFGGLVNAGEQLNSGYQARPSYVPNYDGPVGMFNMVPENEHQVYFPVPLLVLEGNVLHRLDATAYNTKHLISPGDTASYMLNLINGLTGPCFEVDSHHALDDGWFIDVTDAGVKLN</sequence>
<accession>A0A513PWH2</accession>
<name>A0A513PWH2_9CAUD</name>
<evidence type="ECO:0008006" key="3">
    <source>
        <dbReference type="Google" id="ProtNLM"/>
    </source>
</evidence>
<keyword evidence="2" id="KW-1185">Reference proteome</keyword>